<reference evidence="2 3" key="1">
    <citation type="journal article" date="2012" name="J. Bacteriol.">
        <title>Draft Genome Sequence of Plant Growth-Promoting Rhizobium Mesorhizobium amorphae, Isolated from Zinc-Lead Mine Tailings.</title>
        <authorList>
            <person name="Hao X."/>
            <person name="Lin Y."/>
            <person name="Johnstone L."/>
            <person name="Baltrus D.A."/>
            <person name="Miller S.J."/>
            <person name="Wei G."/>
            <person name="Rensing C."/>
        </authorList>
    </citation>
    <scope>NUCLEOTIDE SEQUENCE [LARGE SCALE GENOMIC DNA]</scope>
    <source>
        <strain evidence="2 3">CCNWGS0123</strain>
    </source>
</reference>
<feature type="domain" description="YtkA-like" evidence="1">
    <location>
        <begin position="57"/>
        <end position="143"/>
    </location>
</feature>
<dbReference type="InterPro" id="IPR032693">
    <property type="entry name" value="YtkA-like_dom"/>
</dbReference>
<accession>G6Y6D9</accession>
<dbReference type="Proteomes" id="UP000002949">
    <property type="component" value="Unassembled WGS sequence"/>
</dbReference>
<dbReference type="PATRIC" id="fig|1082933.3.peg.1434"/>
<evidence type="ECO:0000313" key="3">
    <source>
        <dbReference type="Proteomes" id="UP000002949"/>
    </source>
</evidence>
<gene>
    <name evidence="2" type="ORF">MEA186_07519</name>
</gene>
<dbReference type="eggNOG" id="COG0845">
    <property type="taxonomic scope" value="Bacteria"/>
</dbReference>
<name>G6Y6D9_9HYPH</name>
<dbReference type="RefSeq" id="WP_006200952.1">
    <property type="nucleotide sequence ID" value="NZ_AGSN01000071.1"/>
</dbReference>
<dbReference type="STRING" id="1082933.A6B35_08730"/>
<sequence length="164" mass="17914">MRPNAARAKSHGVSHAKAVLTRFNDSRNFENMKSKFFPRAAMLALAFVVVVSHAANAASEDYEFQLVKNEIKEGNGAVVAVRLLDKRTGAPVNNAVVFATRMDMAPDGMEAMTTPVEALPPEEPGIYRFKTNLIMAGGWRFSIAAKVQGEGDTVESRLEFKAVQ</sequence>
<dbReference type="Pfam" id="PF13115">
    <property type="entry name" value="YtkA"/>
    <property type="match status" value="1"/>
</dbReference>
<evidence type="ECO:0000313" key="2">
    <source>
        <dbReference type="EMBL" id="EHH12629.1"/>
    </source>
</evidence>
<organism evidence="2 3">
    <name type="scientific">Mesorhizobium amorphae CCNWGS0123</name>
    <dbReference type="NCBI Taxonomy" id="1082933"/>
    <lineage>
        <taxon>Bacteria</taxon>
        <taxon>Pseudomonadati</taxon>
        <taxon>Pseudomonadota</taxon>
        <taxon>Alphaproteobacteria</taxon>
        <taxon>Hyphomicrobiales</taxon>
        <taxon>Phyllobacteriaceae</taxon>
        <taxon>Mesorhizobium</taxon>
    </lineage>
</organism>
<keyword evidence="3" id="KW-1185">Reference proteome</keyword>
<protein>
    <recommendedName>
        <fullName evidence="1">YtkA-like domain-containing protein</fullName>
    </recommendedName>
</protein>
<evidence type="ECO:0000259" key="1">
    <source>
        <dbReference type="Pfam" id="PF13115"/>
    </source>
</evidence>
<dbReference type="AlphaFoldDB" id="G6Y6D9"/>
<dbReference type="EMBL" id="AGSN01000071">
    <property type="protein sequence ID" value="EHH12629.1"/>
    <property type="molecule type" value="Genomic_DNA"/>
</dbReference>
<proteinExistence type="predicted"/>